<dbReference type="GeneID" id="87812932"/>
<sequence length="262" mass="28466">MSSPAPRFSMSDSDRQADIDAGFAPIAWVVTEPKLYLYQVGRYWVEPYTQADHTYLLEVMSVDGFQPALLPGCEHASSYYSTETLLYDTIAQVWKVLATWQDGLKRLQVGDYWAAGVVAPGDPEPSFGDASPGRDLHGMAVDGLAPSAGALYDELIQFGPIEGVSVSVRGEDGEDDDEDDDEGGGVEWVAHVRFCHEESAQALEFEMEQRGKLGPFVMYGGMPWRDPSMNSRSRITASVHLGVASRRTAISASASASDSASE</sequence>
<dbReference type="Proteomes" id="UP000827549">
    <property type="component" value="Chromosome 7"/>
</dbReference>
<evidence type="ECO:0000313" key="1">
    <source>
        <dbReference type="EMBL" id="WOO86290.1"/>
    </source>
</evidence>
<accession>A0AAF0YGE0</accession>
<proteinExistence type="predicted"/>
<dbReference type="EMBL" id="CP086720">
    <property type="protein sequence ID" value="WOO86290.1"/>
    <property type="molecule type" value="Genomic_DNA"/>
</dbReference>
<evidence type="ECO:0000313" key="2">
    <source>
        <dbReference type="Proteomes" id="UP000827549"/>
    </source>
</evidence>
<dbReference type="AlphaFoldDB" id="A0AAF0YGE0"/>
<keyword evidence="2" id="KW-1185">Reference proteome</keyword>
<protein>
    <submittedName>
        <fullName evidence="1">Uncharacterized protein</fullName>
    </submittedName>
</protein>
<name>A0AAF0YGE0_9TREE</name>
<organism evidence="1 2">
    <name type="scientific">Vanrija pseudolonga</name>
    <dbReference type="NCBI Taxonomy" id="143232"/>
    <lineage>
        <taxon>Eukaryota</taxon>
        <taxon>Fungi</taxon>
        <taxon>Dikarya</taxon>
        <taxon>Basidiomycota</taxon>
        <taxon>Agaricomycotina</taxon>
        <taxon>Tremellomycetes</taxon>
        <taxon>Trichosporonales</taxon>
        <taxon>Trichosporonaceae</taxon>
        <taxon>Vanrija</taxon>
    </lineage>
</organism>
<reference evidence="1" key="1">
    <citation type="submission" date="2023-10" db="EMBL/GenBank/DDBJ databases">
        <authorList>
            <person name="Noh H."/>
        </authorList>
    </citation>
    <scope>NUCLEOTIDE SEQUENCE</scope>
    <source>
        <strain evidence="1">DUCC4014</strain>
    </source>
</reference>
<dbReference type="RefSeq" id="XP_062632316.1">
    <property type="nucleotide sequence ID" value="XM_062776332.1"/>
</dbReference>
<gene>
    <name evidence="1" type="ORF">LOC62_07G009771</name>
</gene>